<proteinExistence type="inferred from homology"/>
<dbReference type="Pfam" id="PF06320">
    <property type="entry name" value="GCN5L1"/>
    <property type="match status" value="1"/>
</dbReference>
<dbReference type="eggNOG" id="KOG3390">
    <property type="taxonomic scope" value="Eukaryota"/>
</dbReference>
<sequence length="419" mass="45575">MIPKAENIESWHPAGGQLEVALLQIMQRHHHESLRQRKQTERAKMDAVRSAARVADLLVATVDSGVQELYINEKRIELEARALLATIAWYRKQTDQWLAATNAINCLEDTEVTRPRNAYPEIGDFENWMKIMDFDCKISCRTVKGSGSSSRKKMETADDHEYCYYYYEEQASSVAVGALTMANTGLGFPSLLPFPSSTHRAGPAVWSCSGADADADHVLISGSGLGLGLGLGSFGFGSALSLSCSGGGMARTQEGSWMPERRGEERRRRGLHVHQLELEKTNLLPGTLYPLQERLERGRAEQRAVGQGLKARPGGGSIGGGRAPAGEWARAAAGAREGGGGGAAAQAQVPRGRGGRRARQAQDADLLPCSLKSTGREIPDNLFNGSNFLKFLKIYCFIQHDGHYNSVLCCSPHSTHKPV</sequence>
<comment type="similarity">
    <text evidence="1">Belongs to the BLOC1S1 family.</text>
</comment>
<dbReference type="Gramene" id="ORUFI12G10790.1">
    <property type="protein sequence ID" value="ORUFI12G10790.1"/>
    <property type="gene ID" value="ORUFI12G10790"/>
</dbReference>
<dbReference type="GO" id="GO:0016197">
    <property type="term" value="P:endosomal transport"/>
    <property type="evidence" value="ECO:0007669"/>
    <property type="project" value="TreeGrafter"/>
</dbReference>
<protein>
    <recommendedName>
        <fullName evidence="2">Biogenesis of lysosome-related organelles complex 1 subunit 1</fullName>
    </recommendedName>
</protein>
<dbReference type="PANTHER" id="PTHR13073:SF0">
    <property type="entry name" value="BIOGENESIS OF LYSOSOME-RELATED ORGANELLES COMPLEX 1 SUBUNIT 1"/>
    <property type="match status" value="1"/>
</dbReference>
<evidence type="ECO:0000256" key="1">
    <source>
        <dbReference type="ARBA" id="ARBA00007133"/>
    </source>
</evidence>
<dbReference type="STRING" id="4529.A0A0E0RGF8"/>
<dbReference type="AlphaFoldDB" id="A0A0E0RGF8"/>
<name>A0A0E0RGF8_ORYRU</name>
<dbReference type="HOGENOM" id="CLU_708603_0_0_1"/>
<feature type="region of interest" description="Disordered" evidence="3">
    <location>
        <begin position="250"/>
        <end position="269"/>
    </location>
</feature>
<feature type="region of interest" description="Disordered" evidence="3">
    <location>
        <begin position="304"/>
        <end position="362"/>
    </location>
</feature>
<accession>A0A0E0RGF8</accession>
<evidence type="ECO:0000256" key="3">
    <source>
        <dbReference type="SAM" id="MobiDB-lite"/>
    </source>
</evidence>
<evidence type="ECO:0000313" key="5">
    <source>
        <dbReference type="Proteomes" id="UP000008022"/>
    </source>
</evidence>
<feature type="compositionally biased region" description="Gly residues" evidence="3">
    <location>
        <begin position="313"/>
        <end position="323"/>
    </location>
</feature>
<dbReference type="EnsemblPlants" id="ORUFI12G10790.1">
    <property type="protein sequence ID" value="ORUFI12G10790.1"/>
    <property type="gene ID" value="ORUFI12G10790"/>
</dbReference>
<dbReference type="PANTHER" id="PTHR13073">
    <property type="entry name" value="BLOC-1 COMPLEX SUBUNIT 1"/>
    <property type="match status" value="1"/>
</dbReference>
<dbReference type="GO" id="GO:0031083">
    <property type="term" value="C:BLOC-1 complex"/>
    <property type="evidence" value="ECO:0007669"/>
    <property type="project" value="InterPro"/>
</dbReference>
<dbReference type="InterPro" id="IPR009395">
    <property type="entry name" value="BLOC1S1"/>
</dbReference>
<reference evidence="4" key="2">
    <citation type="submission" date="2015-06" db="UniProtKB">
        <authorList>
            <consortium name="EnsemblPlants"/>
        </authorList>
    </citation>
    <scope>IDENTIFICATION</scope>
</reference>
<feature type="compositionally biased region" description="Low complexity" evidence="3">
    <location>
        <begin position="324"/>
        <end position="335"/>
    </location>
</feature>
<dbReference type="Proteomes" id="UP000008022">
    <property type="component" value="Unassembled WGS sequence"/>
</dbReference>
<evidence type="ECO:0000313" key="4">
    <source>
        <dbReference type="EnsemblPlants" id="ORUFI12G10790.1"/>
    </source>
</evidence>
<reference evidence="5" key="1">
    <citation type="submission" date="2013-06" db="EMBL/GenBank/DDBJ databases">
        <authorList>
            <person name="Zhao Q."/>
        </authorList>
    </citation>
    <scope>NUCLEOTIDE SEQUENCE</scope>
    <source>
        <strain evidence="5">cv. W1943</strain>
    </source>
</reference>
<keyword evidence="5" id="KW-1185">Reference proteome</keyword>
<evidence type="ECO:0000256" key="2">
    <source>
        <dbReference type="ARBA" id="ARBA00019577"/>
    </source>
</evidence>
<organism evidence="4 5">
    <name type="scientific">Oryza rufipogon</name>
    <name type="common">Brownbeard rice</name>
    <name type="synonym">Asian wild rice</name>
    <dbReference type="NCBI Taxonomy" id="4529"/>
    <lineage>
        <taxon>Eukaryota</taxon>
        <taxon>Viridiplantae</taxon>
        <taxon>Streptophyta</taxon>
        <taxon>Embryophyta</taxon>
        <taxon>Tracheophyta</taxon>
        <taxon>Spermatophyta</taxon>
        <taxon>Magnoliopsida</taxon>
        <taxon>Liliopsida</taxon>
        <taxon>Poales</taxon>
        <taxon>Poaceae</taxon>
        <taxon>BOP clade</taxon>
        <taxon>Oryzoideae</taxon>
        <taxon>Oryzeae</taxon>
        <taxon>Oryzinae</taxon>
        <taxon>Oryza</taxon>
    </lineage>
</organism>